<dbReference type="Pfam" id="PF01063">
    <property type="entry name" value="Aminotran_4"/>
    <property type="match status" value="1"/>
</dbReference>
<dbReference type="InterPro" id="IPR019999">
    <property type="entry name" value="Anth_synth_I-like"/>
</dbReference>
<dbReference type="PANTHER" id="PTHR11236">
    <property type="entry name" value="AMINOBENZOATE/ANTHRANILATE SYNTHASE"/>
    <property type="match status" value="1"/>
</dbReference>
<dbReference type="Gene3D" id="3.60.120.10">
    <property type="entry name" value="Anthranilate synthase"/>
    <property type="match status" value="1"/>
</dbReference>
<dbReference type="Gene3D" id="3.30.470.10">
    <property type="match status" value="1"/>
</dbReference>
<feature type="domain" description="Chorismate-utilising enzyme C-terminal" evidence="1">
    <location>
        <begin position="120"/>
        <end position="391"/>
    </location>
</feature>
<dbReference type="SUPFAM" id="SSF56322">
    <property type="entry name" value="ADC synthase"/>
    <property type="match status" value="1"/>
</dbReference>
<proteinExistence type="predicted"/>
<dbReference type="Proteomes" id="UP000653156">
    <property type="component" value="Chromosome"/>
</dbReference>
<evidence type="ECO:0000259" key="1">
    <source>
        <dbReference type="Pfam" id="PF00425"/>
    </source>
</evidence>
<protein>
    <submittedName>
        <fullName evidence="2">Chorismate-binding protein</fullName>
    </submittedName>
</protein>
<evidence type="ECO:0000313" key="2">
    <source>
        <dbReference type="EMBL" id="QRQ82807.1"/>
    </source>
</evidence>
<dbReference type="AlphaFoldDB" id="A0A892ZLZ1"/>
<reference evidence="2" key="1">
    <citation type="submission" date="2021-02" db="EMBL/GenBank/DDBJ databases">
        <title>Neisseriaceae sp. 26B isolated from the cloaca of a Common Toad-headed Turtle (Mesoclemmys nasuta).</title>
        <authorList>
            <person name="Spergser J."/>
            <person name="Busse H.-J."/>
        </authorList>
    </citation>
    <scope>NUCLEOTIDE SEQUENCE</scope>
    <source>
        <strain evidence="2">26B</strain>
    </source>
</reference>
<evidence type="ECO:0000313" key="3">
    <source>
        <dbReference type="Proteomes" id="UP000653156"/>
    </source>
</evidence>
<gene>
    <name evidence="2" type="ORF">JQU52_05330</name>
</gene>
<dbReference type="KEGG" id="ptes:JQU52_05330"/>
<name>A0A892ZLZ1_9NEIS</name>
<dbReference type="InterPro" id="IPR043131">
    <property type="entry name" value="BCAT-like_N"/>
</dbReference>
<dbReference type="PANTHER" id="PTHR11236:SF50">
    <property type="entry name" value="AMINODEOXYCHORISMATE SYNTHASE COMPONENT 1"/>
    <property type="match status" value="1"/>
</dbReference>
<dbReference type="InterPro" id="IPR043132">
    <property type="entry name" value="BCAT-like_C"/>
</dbReference>
<dbReference type="GO" id="GO:0046820">
    <property type="term" value="F:4-amino-4-deoxychorismate synthase activity"/>
    <property type="evidence" value="ECO:0007669"/>
    <property type="project" value="TreeGrafter"/>
</dbReference>
<dbReference type="InterPro" id="IPR001544">
    <property type="entry name" value="Aminotrans_IV"/>
</dbReference>
<dbReference type="GO" id="GO:0000162">
    <property type="term" value="P:L-tryptophan biosynthetic process"/>
    <property type="evidence" value="ECO:0007669"/>
    <property type="project" value="TreeGrafter"/>
</dbReference>
<dbReference type="PRINTS" id="PR00095">
    <property type="entry name" value="ANTSNTHASEI"/>
</dbReference>
<dbReference type="InterPro" id="IPR036038">
    <property type="entry name" value="Aminotransferase-like"/>
</dbReference>
<accession>A0A892ZLZ1</accession>
<dbReference type="InterPro" id="IPR005801">
    <property type="entry name" value="ADC_synthase"/>
</dbReference>
<keyword evidence="3" id="KW-1185">Reference proteome</keyword>
<dbReference type="EMBL" id="CP069798">
    <property type="protein sequence ID" value="QRQ82807.1"/>
    <property type="molecule type" value="Genomic_DNA"/>
</dbReference>
<dbReference type="Gene3D" id="3.20.10.10">
    <property type="entry name" value="D-amino Acid Aminotransferase, subunit A, domain 2"/>
    <property type="match status" value="1"/>
</dbReference>
<dbReference type="InterPro" id="IPR015890">
    <property type="entry name" value="Chorismate_C"/>
</dbReference>
<organism evidence="2 3">
    <name type="scientific">Paralysiella testudinis</name>
    <dbReference type="NCBI Taxonomy" id="2809020"/>
    <lineage>
        <taxon>Bacteria</taxon>
        <taxon>Pseudomonadati</taxon>
        <taxon>Pseudomonadota</taxon>
        <taxon>Betaproteobacteria</taxon>
        <taxon>Neisseriales</taxon>
        <taxon>Neisseriaceae</taxon>
        <taxon>Paralysiella</taxon>
    </lineage>
</organism>
<dbReference type="Pfam" id="PF00425">
    <property type="entry name" value="Chorismate_bind"/>
    <property type="match status" value="1"/>
</dbReference>
<dbReference type="RefSeq" id="WP_230340096.1">
    <property type="nucleotide sequence ID" value="NZ_CP069798.1"/>
</dbReference>
<sequence length="623" mass="69338">MHTPNDYFVLLDNATGNHARLFTHFQAATRLLPTALEQLDAQLHHGWQQGWHAVLWLPYEFGSALHRLPENTADTANTHLSIFWFARQSVLNSAQTEHWLAQQGSDQPAGIAHTRSDTNHRDYLAAIDTIHQAIRRGDTYQINYTTRWHFDAYGHPAALYRRLRARQPVPYAALACLPQNDTQPPLWTLCLSPELFLQIDAGGQIHTRPMKGTAPILHDGHDEARAEALRHDSKNRAENVMIVDLLRNDLGRIAQTGQVQVPHAFDVTAFGSVWQMTSTVTAQARPNTGMADILRATFPCGSITGAPKRMSMQIIQALEASPRGLYTGSIGHIAPCRSGLGFSGSLNVVIRTLQLQAHQHEQQHYHGSMGVGSGIVIDSQPQAEYEECQWKSGFLTGLPPQFELIETLAIEHGHCPLLPLHQQRLSRAAHELHFDASAEHIAQLLTQAIATVPAQGRFRLKVQLQPNGHWQQQHAPLEPLPSTLAVLLHPHNRIRADFLSRYKTSHRAAYDAAWQHAAAHHAFDTLLFDHHGHLLEGGRSNVFVRLNGHWHTPAASLPLLNGVMRQAILADPQTHLGCSRISESHLHYRQIATAEQIVLTNALRGVMRVSRIVPMALPGLSAP</sequence>
<dbReference type="SUPFAM" id="SSF56752">
    <property type="entry name" value="D-aminoacid aminotransferase-like PLP-dependent enzymes"/>
    <property type="match status" value="1"/>
</dbReference>